<gene>
    <name evidence="1" type="ORF">NM688_g2993</name>
</gene>
<evidence type="ECO:0000313" key="1">
    <source>
        <dbReference type="EMBL" id="KAJ3554661.1"/>
    </source>
</evidence>
<reference evidence="1" key="1">
    <citation type="submission" date="2022-07" db="EMBL/GenBank/DDBJ databases">
        <title>Genome Sequence of Phlebia brevispora.</title>
        <authorList>
            <person name="Buettner E."/>
        </authorList>
    </citation>
    <scope>NUCLEOTIDE SEQUENCE</scope>
    <source>
        <strain evidence="1">MPL23</strain>
    </source>
</reference>
<protein>
    <submittedName>
        <fullName evidence="1">Uncharacterized protein</fullName>
    </submittedName>
</protein>
<sequence length="229" mass="24392">MLIRFVTMFTHPLQFNHLLTSIVALEILISHMSTDTDIPDISGTSASAHPSEYMPNGVDKAVATDPTRSPTNATAGADTDTPIEVIIESPLVGVPTFERLSEEASDSVDARVIADIEPSSTDAVVAAEESFHTTEAVIEDFTLSEELSDVDAAGIASVASLTGAIANGDVDTVVTITQTVRTFSTHGESPTVIEETTSQSFEPKDGDDDFVRDLTIMVQGMDTERKTES</sequence>
<proteinExistence type="predicted"/>
<keyword evidence="2" id="KW-1185">Reference proteome</keyword>
<evidence type="ECO:0000313" key="2">
    <source>
        <dbReference type="Proteomes" id="UP001148662"/>
    </source>
</evidence>
<accession>A0ACC1T781</accession>
<organism evidence="1 2">
    <name type="scientific">Phlebia brevispora</name>
    <dbReference type="NCBI Taxonomy" id="194682"/>
    <lineage>
        <taxon>Eukaryota</taxon>
        <taxon>Fungi</taxon>
        <taxon>Dikarya</taxon>
        <taxon>Basidiomycota</taxon>
        <taxon>Agaricomycotina</taxon>
        <taxon>Agaricomycetes</taxon>
        <taxon>Polyporales</taxon>
        <taxon>Meruliaceae</taxon>
        <taxon>Phlebia</taxon>
    </lineage>
</organism>
<dbReference type="EMBL" id="JANHOG010000408">
    <property type="protein sequence ID" value="KAJ3554661.1"/>
    <property type="molecule type" value="Genomic_DNA"/>
</dbReference>
<name>A0ACC1T781_9APHY</name>
<dbReference type="Proteomes" id="UP001148662">
    <property type="component" value="Unassembled WGS sequence"/>
</dbReference>
<comment type="caution">
    <text evidence="1">The sequence shown here is derived from an EMBL/GenBank/DDBJ whole genome shotgun (WGS) entry which is preliminary data.</text>
</comment>